<proteinExistence type="predicted"/>
<dbReference type="PhylomeDB" id="A0A0A2L4T9"/>
<protein>
    <submittedName>
        <fullName evidence="1">Uncharacterized protein</fullName>
    </submittedName>
</protein>
<evidence type="ECO:0000313" key="2">
    <source>
        <dbReference type="Proteomes" id="UP000030104"/>
    </source>
</evidence>
<dbReference type="HOGENOM" id="CLU_152709_0_0_1"/>
<reference evidence="1 2" key="1">
    <citation type="journal article" date="2015" name="Mol. Plant Microbe Interact.">
        <title>Genome, transcriptome, and functional analyses of Penicillium expansum provide new insights into secondary metabolism and pathogenicity.</title>
        <authorList>
            <person name="Ballester A.R."/>
            <person name="Marcet-Houben M."/>
            <person name="Levin E."/>
            <person name="Sela N."/>
            <person name="Selma-Lazaro C."/>
            <person name="Carmona L."/>
            <person name="Wisniewski M."/>
            <person name="Droby S."/>
            <person name="Gonzalez-Candelas L."/>
            <person name="Gabaldon T."/>
        </authorList>
    </citation>
    <scope>NUCLEOTIDE SEQUENCE [LARGE SCALE GENOMIC DNA]</scope>
    <source>
        <strain evidence="1 2">PHI-1</strain>
    </source>
</reference>
<dbReference type="EMBL" id="JQGA01000699">
    <property type="protein sequence ID" value="KGO74183.1"/>
    <property type="molecule type" value="Genomic_DNA"/>
</dbReference>
<gene>
    <name evidence="1" type="ORF">PITC_084300</name>
</gene>
<name>A0A0A2L4T9_PENIT</name>
<evidence type="ECO:0000313" key="1">
    <source>
        <dbReference type="EMBL" id="KGO74183.1"/>
    </source>
</evidence>
<dbReference type="OMA" id="RTTRYQM"/>
<sequence length="103" mass="11589">MRIHTPLDCDLCTQGSHRCLALVHIQLDIKSAEHGLHDAVLWAIPLGQSQFDLAVEQTAVRQIGDKFTELSHSRLLSYDPLFTAELRRSFPETAFGALTQMRC</sequence>
<keyword evidence="2" id="KW-1185">Reference proteome</keyword>
<organism evidence="1 2">
    <name type="scientific">Penicillium italicum</name>
    <name type="common">Blue mold</name>
    <dbReference type="NCBI Taxonomy" id="40296"/>
    <lineage>
        <taxon>Eukaryota</taxon>
        <taxon>Fungi</taxon>
        <taxon>Dikarya</taxon>
        <taxon>Ascomycota</taxon>
        <taxon>Pezizomycotina</taxon>
        <taxon>Eurotiomycetes</taxon>
        <taxon>Eurotiomycetidae</taxon>
        <taxon>Eurotiales</taxon>
        <taxon>Aspergillaceae</taxon>
        <taxon>Penicillium</taxon>
    </lineage>
</organism>
<dbReference type="AlphaFoldDB" id="A0A0A2L4T9"/>
<dbReference type="OrthoDB" id="4293980at2759"/>
<comment type="caution">
    <text evidence="1">The sequence shown here is derived from an EMBL/GenBank/DDBJ whole genome shotgun (WGS) entry which is preliminary data.</text>
</comment>
<accession>A0A0A2L4T9</accession>
<dbReference type="Proteomes" id="UP000030104">
    <property type="component" value="Unassembled WGS sequence"/>
</dbReference>